<dbReference type="Proteomes" id="UP000054567">
    <property type="component" value="Unassembled WGS sequence"/>
</dbReference>
<dbReference type="GO" id="GO:0003712">
    <property type="term" value="F:transcription coregulator activity"/>
    <property type="evidence" value="ECO:0007669"/>
    <property type="project" value="InterPro"/>
</dbReference>
<evidence type="ECO:0000256" key="3">
    <source>
        <dbReference type="ARBA" id="ARBA00019610"/>
    </source>
</evidence>
<keyword evidence="6 8" id="KW-0539">Nucleus</keyword>
<accession>A0A0J6F6A7</accession>
<comment type="similarity">
    <text evidence="2 8">Belongs to the Mediator complex subunit 17 family.</text>
</comment>
<reference evidence="10" key="2">
    <citation type="journal article" date="2009" name="Genome Res.">
        <title>Comparative genomic analyses of the human fungal pathogens Coccidioides and their relatives.</title>
        <authorList>
            <person name="Sharpton T.J."/>
            <person name="Stajich J.E."/>
            <person name="Rounsley S.D."/>
            <person name="Gardner M.J."/>
            <person name="Wortman J.R."/>
            <person name="Jordar V.S."/>
            <person name="Maiti R."/>
            <person name="Kodira C.D."/>
            <person name="Neafsey D.E."/>
            <person name="Zeng Q."/>
            <person name="Hung C.-Y."/>
            <person name="McMahan C."/>
            <person name="Muszewska A."/>
            <person name="Grynberg M."/>
            <person name="Mandel M.A."/>
            <person name="Kellner E.M."/>
            <person name="Barker B.M."/>
            <person name="Galgiani J.N."/>
            <person name="Orbach M.J."/>
            <person name="Kirkland T.N."/>
            <person name="Cole G.T."/>
            <person name="Henn M.R."/>
            <person name="Birren B.W."/>
            <person name="Taylor J.W."/>
        </authorList>
    </citation>
    <scope>NUCLEOTIDE SEQUENCE [LARGE SCALE GENOMIC DNA]</scope>
    <source>
        <strain evidence="10">RMSCC 3488</strain>
    </source>
</reference>
<dbReference type="AlphaFoldDB" id="A0A0J6F6A7"/>
<evidence type="ECO:0000256" key="1">
    <source>
        <dbReference type="ARBA" id="ARBA00004123"/>
    </source>
</evidence>
<dbReference type="VEuPathDB" id="FungiDB:CPAG_04798"/>
<reference evidence="9 10" key="1">
    <citation type="submission" date="2007-06" db="EMBL/GenBank/DDBJ databases">
        <title>The Genome Sequence of Coccidioides posadasii RMSCC_3488.</title>
        <authorList>
            <consortium name="Coccidioides Genome Resources Consortium"/>
            <consortium name="The Broad Institute Genome Sequencing Platform"/>
            <person name="Henn M.R."/>
            <person name="Sykes S."/>
            <person name="Young S."/>
            <person name="Jaffe D."/>
            <person name="Berlin A."/>
            <person name="Alvarez P."/>
            <person name="Butler J."/>
            <person name="Gnerre S."/>
            <person name="Grabherr M."/>
            <person name="Mauceli E."/>
            <person name="Brockman W."/>
            <person name="Kodira C."/>
            <person name="Alvarado L."/>
            <person name="Zeng Q."/>
            <person name="Crawford M."/>
            <person name="Antoine C."/>
            <person name="Devon K."/>
            <person name="Galgiani J."/>
            <person name="Orsborn K."/>
            <person name="Lewis M.L."/>
            <person name="Nusbaum C."/>
            <person name="Galagan J."/>
            <person name="Birren B."/>
        </authorList>
    </citation>
    <scope>NUCLEOTIDE SEQUENCE [LARGE SCALE GENOMIC DNA]</scope>
    <source>
        <strain evidence="9 10">RMSCC 3488</strain>
    </source>
</reference>
<comment type="function">
    <text evidence="8">Component of the Mediator complex, a coactivator involved in the regulated transcription of nearly all RNA polymerase II-dependent genes. Mediator functions as a bridge to convey information from gene-specific regulatory proteins to the basal RNA polymerase II transcription machinery. Mediator is recruited to promoters by direct interactions with regulatory proteins and serves as a scaffold for the assembly of a functional preinitiation complex with RNA polymerase II and the general transcription factors.</text>
</comment>
<dbReference type="GO" id="GO:0006357">
    <property type="term" value="P:regulation of transcription by RNA polymerase II"/>
    <property type="evidence" value="ECO:0007669"/>
    <property type="project" value="InterPro"/>
</dbReference>
<evidence type="ECO:0000256" key="5">
    <source>
        <dbReference type="ARBA" id="ARBA00023163"/>
    </source>
</evidence>
<gene>
    <name evidence="8" type="primary">MED17</name>
    <name evidence="9" type="ORF">CPAG_04798</name>
</gene>
<dbReference type="PANTHER" id="PTHR13114:SF7">
    <property type="entry name" value="MEDIATOR OF RNA POLYMERASE II TRANSCRIPTION SUBUNIT 17"/>
    <property type="match status" value="1"/>
</dbReference>
<dbReference type="InterPro" id="IPR019313">
    <property type="entry name" value="Mediator_Med17"/>
</dbReference>
<evidence type="ECO:0000256" key="8">
    <source>
        <dbReference type="RuleBase" id="RU364140"/>
    </source>
</evidence>
<evidence type="ECO:0000256" key="6">
    <source>
        <dbReference type="ARBA" id="ARBA00023242"/>
    </source>
</evidence>
<evidence type="ECO:0000313" key="9">
    <source>
        <dbReference type="EMBL" id="KMM68471.1"/>
    </source>
</evidence>
<evidence type="ECO:0000256" key="4">
    <source>
        <dbReference type="ARBA" id="ARBA00023015"/>
    </source>
</evidence>
<keyword evidence="4 8" id="KW-0805">Transcription regulation</keyword>
<keyword evidence="5 8" id="KW-0804">Transcription</keyword>
<proteinExistence type="inferred from homology"/>
<name>A0A0J6F6A7_COCPO</name>
<dbReference type="PANTHER" id="PTHR13114">
    <property type="entry name" value="MEDIATOR OF RNA POLYMERASE II TRANSCRIPTION SUBUNIT 17"/>
    <property type="match status" value="1"/>
</dbReference>
<protein>
    <recommendedName>
        <fullName evidence="3 8">Mediator of RNA polymerase II transcription subunit 17</fullName>
    </recommendedName>
    <alternativeName>
        <fullName evidence="7 8">Mediator complex subunit 17</fullName>
    </alternativeName>
</protein>
<keyword evidence="8" id="KW-0010">Activator</keyword>
<dbReference type="Pfam" id="PF10156">
    <property type="entry name" value="Med17"/>
    <property type="match status" value="1"/>
</dbReference>
<dbReference type="OrthoDB" id="5319830at2759"/>
<evidence type="ECO:0000256" key="7">
    <source>
        <dbReference type="ARBA" id="ARBA00032014"/>
    </source>
</evidence>
<dbReference type="EMBL" id="DS268111">
    <property type="protein sequence ID" value="KMM68471.1"/>
    <property type="molecule type" value="Genomic_DNA"/>
</dbReference>
<evidence type="ECO:0000313" key="10">
    <source>
        <dbReference type="Proteomes" id="UP000054567"/>
    </source>
</evidence>
<dbReference type="GO" id="GO:0016592">
    <property type="term" value="C:mediator complex"/>
    <property type="evidence" value="ECO:0007669"/>
    <property type="project" value="InterPro"/>
</dbReference>
<sequence length="691" mass="78295">MSNSFTLPLRPARQKANREDDLAVKIAQINAQKGSFRDVTEASLLAEIEAARAVGDGEAEAVDVKRGEDEEENREEKLFKSRLEISQFAMNAHMEATYALEFVSLLLSKHTPRQAETSMSPLLKQKVPLGSLGADHIKPPEQSETQKRDVDAVSRGWKLESFDAAANKLLQSAQRLEEDIAAETKYWSEVLKIKEKGWKVCRLPRERQTLGVHFGFLESTQNFRDRGLAALRKGEAGRLILDRGIQLKPPRFVRVRVQRGDQTLGLTMPAISKQLDDQCLDGRIREARDSLYEEELFYELNREARVLLQHGVEIRRDLIKFPADDNKQIFVDLVELDEALPEIGGLEPLDNLLAEGVAKSFRILLSYAHRKNHHRRTRVPPPVTPNKRPAPEYNIIRPLLCYFQHRSHYQWFTSFFGTLSKTLRSAGLKCSYTLCPLMKRPQSRAGSSRQTLTVSSVERLIDTLINPSESIISCNLISQGSVFRVRITTNVNPNGLGSEFELVTNLAHFPAQQSPFRFGLREDVRDLIIHLFTLDLVYLVPSLVKGSASAGASETLISRYTGSQAFVEEESTDENEFAPSPAAKQDDVYLLPWQPTFPQQGELTAYSPARCRTKKLQIQLQSDQLQLRCFWVRHRGPSTKADEQPGERLFTWRAVDMLGEAEESSRPTLQRVMELLGEKYDDQTVQNIGSK</sequence>
<comment type="subunit">
    <text evidence="8">Component of the Mediator complex.</text>
</comment>
<organism evidence="9 10">
    <name type="scientific">Coccidioides posadasii RMSCC 3488</name>
    <dbReference type="NCBI Taxonomy" id="454284"/>
    <lineage>
        <taxon>Eukaryota</taxon>
        <taxon>Fungi</taxon>
        <taxon>Dikarya</taxon>
        <taxon>Ascomycota</taxon>
        <taxon>Pezizomycotina</taxon>
        <taxon>Eurotiomycetes</taxon>
        <taxon>Eurotiomycetidae</taxon>
        <taxon>Onygenales</taxon>
        <taxon>Onygenaceae</taxon>
        <taxon>Coccidioides</taxon>
    </lineage>
</organism>
<reference evidence="10" key="3">
    <citation type="journal article" date="2010" name="Genome Res.">
        <title>Population genomic sequencing of Coccidioides fungi reveals recent hybridization and transposon control.</title>
        <authorList>
            <person name="Neafsey D.E."/>
            <person name="Barker B.M."/>
            <person name="Sharpton T.J."/>
            <person name="Stajich J.E."/>
            <person name="Park D.J."/>
            <person name="Whiston E."/>
            <person name="Hung C.-Y."/>
            <person name="McMahan C."/>
            <person name="White J."/>
            <person name="Sykes S."/>
            <person name="Heiman D."/>
            <person name="Young S."/>
            <person name="Zeng Q."/>
            <person name="Abouelleil A."/>
            <person name="Aftuck L."/>
            <person name="Bessette D."/>
            <person name="Brown A."/>
            <person name="FitzGerald M."/>
            <person name="Lui A."/>
            <person name="Macdonald J.P."/>
            <person name="Priest M."/>
            <person name="Orbach M.J."/>
            <person name="Galgiani J.N."/>
            <person name="Kirkland T.N."/>
            <person name="Cole G.T."/>
            <person name="Birren B.W."/>
            <person name="Henn M.R."/>
            <person name="Taylor J.W."/>
            <person name="Rounsley S.D."/>
        </authorList>
    </citation>
    <scope>NUCLEOTIDE SEQUENCE [LARGE SCALE GENOMIC DNA]</scope>
    <source>
        <strain evidence="10">RMSCC 3488</strain>
    </source>
</reference>
<comment type="subcellular location">
    <subcellularLocation>
        <location evidence="1 8">Nucleus</location>
    </subcellularLocation>
</comment>
<dbReference type="GO" id="GO:0070847">
    <property type="term" value="C:core mediator complex"/>
    <property type="evidence" value="ECO:0007669"/>
    <property type="project" value="TreeGrafter"/>
</dbReference>
<evidence type="ECO:0000256" key="2">
    <source>
        <dbReference type="ARBA" id="ARBA00005635"/>
    </source>
</evidence>
<dbReference type="Gene3D" id="6.10.250.2620">
    <property type="match status" value="1"/>
</dbReference>